<evidence type="ECO:0000259" key="2">
    <source>
        <dbReference type="Pfam" id="PF07290"/>
    </source>
</evidence>
<dbReference type="Gene3D" id="2.40.50.140">
    <property type="entry name" value="Nucleic acid-binding proteins"/>
    <property type="match status" value="1"/>
</dbReference>
<dbReference type="Pfam" id="PF07290">
    <property type="entry name" value="YqiJ_OB"/>
    <property type="match status" value="1"/>
</dbReference>
<reference evidence="4" key="2">
    <citation type="submission" date="2020-09" db="EMBL/GenBank/DDBJ databases">
        <authorList>
            <person name="Sun Q."/>
            <person name="Zhou Y."/>
        </authorList>
    </citation>
    <scope>NUCLEOTIDE SEQUENCE</scope>
    <source>
        <strain evidence="4">CGMCC 1.12919</strain>
    </source>
</reference>
<dbReference type="InterPro" id="IPR048376">
    <property type="entry name" value="YqiJ_N"/>
</dbReference>
<feature type="transmembrane region" description="Helical" evidence="1">
    <location>
        <begin position="60"/>
        <end position="82"/>
    </location>
</feature>
<evidence type="ECO:0000256" key="1">
    <source>
        <dbReference type="SAM" id="Phobius"/>
    </source>
</evidence>
<gene>
    <name evidence="4" type="ORF">GCM10010994_26340</name>
</gene>
<organism evidence="4 5">
    <name type="scientific">Chelatococcus reniformis</name>
    <dbReference type="NCBI Taxonomy" id="1494448"/>
    <lineage>
        <taxon>Bacteria</taxon>
        <taxon>Pseudomonadati</taxon>
        <taxon>Pseudomonadota</taxon>
        <taxon>Alphaproteobacteria</taxon>
        <taxon>Hyphomicrobiales</taxon>
        <taxon>Chelatococcaceae</taxon>
        <taxon>Chelatococcus</taxon>
    </lineage>
</organism>
<feature type="domain" description="Inner membrane protein YqiJ N-terminal" evidence="3">
    <location>
        <begin position="10"/>
        <end position="116"/>
    </location>
</feature>
<dbReference type="AlphaFoldDB" id="A0A916XDY3"/>
<dbReference type="EMBL" id="BMGG01000004">
    <property type="protein sequence ID" value="GGC66456.1"/>
    <property type="molecule type" value="Genomic_DNA"/>
</dbReference>
<name>A0A916XDY3_9HYPH</name>
<accession>A0A916XDY3</accession>
<dbReference type="Proteomes" id="UP000637002">
    <property type="component" value="Unassembled WGS sequence"/>
</dbReference>
<comment type="caution">
    <text evidence="4">The sequence shown here is derived from an EMBL/GenBank/DDBJ whole genome shotgun (WGS) entry which is preliminary data.</text>
</comment>
<dbReference type="Pfam" id="PF21001">
    <property type="entry name" value="YqiJ_N"/>
    <property type="match status" value="1"/>
</dbReference>
<proteinExistence type="predicted"/>
<keyword evidence="5" id="KW-1185">Reference proteome</keyword>
<dbReference type="InterPro" id="IPR010840">
    <property type="entry name" value="YqiJ_OB"/>
</dbReference>
<evidence type="ECO:0000313" key="4">
    <source>
        <dbReference type="EMBL" id="GGC66456.1"/>
    </source>
</evidence>
<feature type="transmembrane region" description="Helical" evidence="1">
    <location>
        <begin position="12"/>
        <end position="40"/>
    </location>
</feature>
<dbReference type="RefSeq" id="WP_188609615.1">
    <property type="nucleotide sequence ID" value="NZ_BMGG01000004.1"/>
</dbReference>
<reference evidence="4" key="1">
    <citation type="journal article" date="2014" name="Int. J. Syst. Evol. Microbiol.">
        <title>Complete genome sequence of Corynebacterium casei LMG S-19264T (=DSM 44701T), isolated from a smear-ripened cheese.</title>
        <authorList>
            <consortium name="US DOE Joint Genome Institute (JGI-PGF)"/>
            <person name="Walter F."/>
            <person name="Albersmeier A."/>
            <person name="Kalinowski J."/>
            <person name="Ruckert C."/>
        </authorList>
    </citation>
    <scope>NUCLEOTIDE SEQUENCE</scope>
    <source>
        <strain evidence="4">CGMCC 1.12919</strain>
    </source>
</reference>
<dbReference type="InterPro" id="IPR012340">
    <property type="entry name" value="NA-bd_OB-fold"/>
</dbReference>
<keyword evidence="1" id="KW-1133">Transmembrane helix</keyword>
<evidence type="ECO:0000259" key="3">
    <source>
        <dbReference type="Pfam" id="PF21001"/>
    </source>
</evidence>
<feature type="domain" description="Inner membrane protein YqiJ OB-fold" evidence="2">
    <location>
        <begin position="138"/>
        <end position="200"/>
    </location>
</feature>
<protein>
    <submittedName>
        <fullName evidence="4">Membrane protein</fullName>
    </submittedName>
</protein>
<sequence length="210" mass="21532">MDMLTAPGFYPFTIAALILVGLVTVEVASLVLGLSVSTLVDDGLLPHTDHGDGLLGPWMSWLNTGGVPLLVLLMIVLAAFAVTGLSIQAIAQAVAAPLPTGVAGLGALGATVPVTRLLSRWIGRVFPRDETAAVSQAEFIGTIGTVTLGPLDDGHPGRVRIKDRHDNVHVLRARAAPGHVIAQGALVVVVGGADGLFEAIPAPDELSPIS</sequence>
<keyword evidence="1" id="KW-0472">Membrane</keyword>
<keyword evidence="1" id="KW-0812">Transmembrane</keyword>
<evidence type="ECO:0000313" key="5">
    <source>
        <dbReference type="Proteomes" id="UP000637002"/>
    </source>
</evidence>